<proteinExistence type="predicted"/>
<evidence type="ECO:0000313" key="1">
    <source>
        <dbReference type="EnsemblPlants" id="AVESA.00010b.r2.5CG0890700.1.CDS"/>
    </source>
</evidence>
<dbReference type="Proteomes" id="UP001732700">
    <property type="component" value="Chromosome 5C"/>
</dbReference>
<accession>A0ACD5Y5K2</accession>
<reference evidence="1" key="2">
    <citation type="submission" date="2025-09" db="UniProtKB">
        <authorList>
            <consortium name="EnsemblPlants"/>
        </authorList>
    </citation>
    <scope>IDENTIFICATION</scope>
</reference>
<sequence>MERDFMGAAGNEQQQRQRAAEDDGTRKESAYFGAGGPPPMDWSFASRAGAAPAVMSFRQSAPREEQQQGLAHFSTFDGVHKQQASRVLTQQRSFGAENHGSPQYTATRGAYGVPPPQQQHVVNGSPYGGQTPQQQQQQQHVVNGSAYGGQTPQQQQRQHVVNGAYGGHPSQQQHAANGARATPVSSPLNPNNQMFKVQSSPNLPNGAAAGGQFKQPPFAVNNAAVTGSRVGVYARNMPKPKMAQLTIFYAGSVNVFNNVSPEKAQELMVLASRGSLPSAPSTVARSPDANLFASRGSLQSSPSTVARSPDANLFTSRGSLPSAATTVTRSPDANLFASTGSLPSAPTTTTHCPDANLFAPAKVIAPEVSPTEQMLPQMQQHVSPPVPAISKPISSVSQAPCLPKSASSSNIDSTVPKSVMPLRSQPPSTHPLTLAATTAAAIMPRAVPQARKASLARFLEKRKERVTTVAPYSSGKSPMESNDTVGSSIENNKSSLTGITISSNREKSVWRPRNISFSGECPSTNLHI</sequence>
<dbReference type="EnsemblPlants" id="AVESA.00010b.r2.5CG0890700.1">
    <property type="protein sequence ID" value="AVESA.00010b.r2.5CG0890700.1.CDS"/>
    <property type="gene ID" value="AVESA.00010b.r2.5CG0890700"/>
</dbReference>
<organism evidence="1 2">
    <name type="scientific">Avena sativa</name>
    <name type="common">Oat</name>
    <dbReference type="NCBI Taxonomy" id="4498"/>
    <lineage>
        <taxon>Eukaryota</taxon>
        <taxon>Viridiplantae</taxon>
        <taxon>Streptophyta</taxon>
        <taxon>Embryophyta</taxon>
        <taxon>Tracheophyta</taxon>
        <taxon>Spermatophyta</taxon>
        <taxon>Magnoliopsida</taxon>
        <taxon>Liliopsida</taxon>
        <taxon>Poales</taxon>
        <taxon>Poaceae</taxon>
        <taxon>BOP clade</taxon>
        <taxon>Pooideae</taxon>
        <taxon>Poodae</taxon>
        <taxon>Poeae</taxon>
        <taxon>Poeae Chloroplast Group 1 (Aveneae type)</taxon>
        <taxon>Aveninae</taxon>
        <taxon>Avena</taxon>
    </lineage>
</organism>
<name>A0ACD5Y5K2_AVESA</name>
<reference evidence="1" key="1">
    <citation type="submission" date="2021-05" db="EMBL/GenBank/DDBJ databases">
        <authorList>
            <person name="Scholz U."/>
            <person name="Mascher M."/>
            <person name="Fiebig A."/>
        </authorList>
    </citation>
    <scope>NUCLEOTIDE SEQUENCE [LARGE SCALE GENOMIC DNA]</scope>
</reference>
<keyword evidence="2" id="KW-1185">Reference proteome</keyword>
<protein>
    <submittedName>
        <fullName evidence="1">Uncharacterized protein</fullName>
    </submittedName>
</protein>
<evidence type="ECO:0000313" key="2">
    <source>
        <dbReference type="Proteomes" id="UP001732700"/>
    </source>
</evidence>